<organism evidence="2">
    <name type="scientific">Tanacetum cinerariifolium</name>
    <name type="common">Dalmatian daisy</name>
    <name type="synonym">Chrysanthemum cinerariifolium</name>
    <dbReference type="NCBI Taxonomy" id="118510"/>
    <lineage>
        <taxon>Eukaryota</taxon>
        <taxon>Viridiplantae</taxon>
        <taxon>Streptophyta</taxon>
        <taxon>Embryophyta</taxon>
        <taxon>Tracheophyta</taxon>
        <taxon>Spermatophyta</taxon>
        <taxon>Magnoliopsida</taxon>
        <taxon>eudicotyledons</taxon>
        <taxon>Gunneridae</taxon>
        <taxon>Pentapetalae</taxon>
        <taxon>asterids</taxon>
        <taxon>campanulids</taxon>
        <taxon>Asterales</taxon>
        <taxon>Asteraceae</taxon>
        <taxon>Asteroideae</taxon>
        <taxon>Anthemideae</taxon>
        <taxon>Anthemidinae</taxon>
        <taxon>Tanacetum</taxon>
    </lineage>
</organism>
<feature type="non-terminal residue" evidence="2">
    <location>
        <position position="1"/>
    </location>
</feature>
<feature type="compositionally biased region" description="Low complexity" evidence="1">
    <location>
        <begin position="10"/>
        <end position="22"/>
    </location>
</feature>
<proteinExistence type="predicted"/>
<dbReference type="AlphaFoldDB" id="A0A699RCH9"/>
<gene>
    <name evidence="2" type="ORF">Tci_852634</name>
</gene>
<protein>
    <submittedName>
        <fullName evidence="2">Uncharacterized protein</fullName>
    </submittedName>
</protein>
<evidence type="ECO:0000313" key="2">
    <source>
        <dbReference type="EMBL" id="GFC80664.1"/>
    </source>
</evidence>
<name>A0A699RCH9_TANCI</name>
<comment type="caution">
    <text evidence="2">The sequence shown here is derived from an EMBL/GenBank/DDBJ whole genome shotgun (WGS) entry which is preliminary data.</text>
</comment>
<sequence>DDCNSDVPESSGNTNSTVTSTNPPVDQLETLTVKTLIPTVSSPVLTACFTDFPEPSKPKKIFDSLQDPSWVESMQEELL</sequence>
<dbReference type="EMBL" id="BKCJ011076130">
    <property type="protein sequence ID" value="GFC80664.1"/>
    <property type="molecule type" value="Genomic_DNA"/>
</dbReference>
<evidence type="ECO:0000256" key="1">
    <source>
        <dbReference type="SAM" id="MobiDB-lite"/>
    </source>
</evidence>
<reference evidence="2" key="1">
    <citation type="journal article" date="2019" name="Sci. Rep.">
        <title>Draft genome of Tanacetum cinerariifolium, the natural source of mosquito coil.</title>
        <authorList>
            <person name="Yamashiro T."/>
            <person name="Shiraishi A."/>
            <person name="Satake H."/>
            <person name="Nakayama K."/>
        </authorList>
    </citation>
    <scope>NUCLEOTIDE SEQUENCE</scope>
</reference>
<feature type="region of interest" description="Disordered" evidence="1">
    <location>
        <begin position="1"/>
        <end position="25"/>
    </location>
</feature>
<accession>A0A699RCH9</accession>